<dbReference type="AlphaFoldDB" id="A0A392TCU2"/>
<feature type="non-terminal residue" evidence="1">
    <location>
        <position position="1"/>
    </location>
</feature>
<accession>A0A392TCU2</accession>
<protein>
    <submittedName>
        <fullName evidence="1">Uncharacterized protein</fullName>
    </submittedName>
</protein>
<comment type="caution">
    <text evidence="1">The sequence shown here is derived from an EMBL/GenBank/DDBJ whole genome shotgun (WGS) entry which is preliminary data.</text>
</comment>
<keyword evidence="2" id="KW-1185">Reference proteome</keyword>
<organism evidence="1 2">
    <name type="scientific">Trifolium medium</name>
    <dbReference type="NCBI Taxonomy" id="97028"/>
    <lineage>
        <taxon>Eukaryota</taxon>
        <taxon>Viridiplantae</taxon>
        <taxon>Streptophyta</taxon>
        <taxon>Embryophyta</taxon>
        <taxon>Tracheophyta</taxon>
        <taxon>Spermatophyta</taxon>
        <taxon>Magnoliopsida</taxon>
        <taxon>eudicotyledons</taxon>
        <taxon>Gunneridae</taxon>
        <taxon>Pentapetalae</taxon>
        <taxon>rosids</taxon>
        <taxon>fabids</taxon>
        <taxon>Fabales</taxon>
        <taxon>Fabaceae</taxon>
        <taxon>Papilionoideae</taxon>
        <taxon>50 kb inversion clade</taxon>
        <taxon>NPAAA clade</taxon>
        <taxon>Hologalegina</taxon>
        <taxon>IRL clade</taxon>
        <taxon>Trifolieae</taxon>
        <taxon>Trifolium</taxon>
    </lineage>
</organism>
<dbReference type="EMBL" id="LXQA010539185">
    <property type="protein sequence ID" value="MCI58040.1"/>
    <property type="molecule type" value="Genomic_DNA"/>
</dbReference>
<dbReference type="Proteomes" id="UP000265520">
    <property type="component" value="Unassembled WGS sequence"/>
</dbReference>
<name>A0A392TCU2_9FABA</name>
<sequence length="44" mass="4923">EESAYSGTCAARRVVCLGWLIPGSCAPLRYVLRRAQNTVHRLTF</sequence>
<evidence type="ECO:0000313" key="2">
    <source>
        <dbReference type="Proteomes" id="UP000265520"/>
    </source>
</evidence>
<reference evidence="1 2" key="1">
    <citation type="journal article" date="2018" name="Front. Plant Sci.">
        <title>Red Clover (Trifolium pratense) and Zigzag Clover (T. medium) - A Picture of Genomic Similarities and Differences.</title>
        <authorList>
            <person name="Dluhosova J."/>
            <person name="Istvanek J."/>
            <person name="Nedelnik J."/>
            <person name="Repkova J."/>
        </authorList>
    </citation>
    <scope>NUCLEOTIDE SEQUENCE [LARGE SCALE GENOMIC DNA]</scope>
    <source>
        <strain evidence="2">cv. 10/8</strain>
        <tissue evidence="1">Leaf</tissue>
    </source>
</reference>
<proteinExistence type="predicted"/>
<evidence type="ECO:0000313" key="1">
    <source>
        <dbReference type="EMBL" id="MCI58040.1"/>
    </source>
</evidence>